<dbReference type="InterPro" id="IPR025906">
    <property type="entry name" value="YjfB_motility"/>
</dbReference>
<evidence type="ECO:0000313" key="2">
    <source>
        <dbReference type="Proteomes" id="UP001208567"/>
    </source>
</evidence>
<comment type="caution">
    <text evidence="1">The sequence shown here is derived from an EMBL/GenBank/DDBJ whole genome shotgun (WGS) entry which is preliminary data.</text>
</comment>
<dbReference type="EMBL" id="BRXR01000001">
    <property type="protein sequence ID" value="GLC30678.1"/>
    <property type="molecule type" value="Genomic_DNA"/>
</dbReference>
<organism evidence="1 2">
    <name type="scientific">Clostridium omnivorum</name>
    <dbReference type="NCBI Taxonomy" id="1604902"/>
    <lineage>
        <taxon>Bacteria</taxon>
        <taxon>Bacillati</taxon>
        <taxon>Bacillota</taxon>
        <taxon>Clostridia</taxon>
        <taxon>Eubacteriales</taxon>
        <taxon>Clostridiaceae</taxon>
        <taxon>Clostridium</taxon>
    </lineage>
</organism>
<keyword evidence="2" id="KW-1185">Reference proteome</keyword>
<evidence type="ECO:0008006" key="3">
    <source>
        <dbReference type="Google" id="ProtNLM"/>
    </source>
</evidence>
<sequence>MDIALSSMTMSQSNLGQQVEIALTKKVMDVSEDNSIALIKMMEMSANPNLGATLDIRV</sequence>
<dbReference type="RefSeq" id="WP_264849958.1">
    <property type="nucleotide sequence ID" value="NZ_BRXR01000001.1"/>
</dbReference>
<evidence type="ECO:0000313" key="1">
    <source>
        <dbReference type="EMBL" id="GLC30678.1"/>
    </source>
</evidence>
<reference evidence="1 2" key="1">
    <citation type="journal article" date="2024" name="Int. J. Syst. Evol. Microbiol.">
        <title>Clostridium omnivorum sp. nov., isolated from anoxic soil under the treatment of reductive soil disinfestation.</title>
        <authorList>
            <person name="Ueki A."/>
            <person name="Tonouchi A."/>
            <person name="Kaku N."/>
            <person name="Honma S."/>
            <person name="Ueki K."/>
        </authorList>
    </citation>
    <scope>NUCLEOTIDE SEQUENCE [LARGE SCALE GENOMIC DNA]</scope>
    <source>
        <strain evidence="1 2">E14</strain>
    </source>
</reference>
<accession>A0ABQ5N614</accession>
<proteinExistence type="predicted"/>
<gene>
    <name evidence="1" type="ORF">bsdE14_20880</name>
</gene>
<protein>
    <recommendedName>
        <fullName evidence="3">Motility protein</fullName>
    </recommendedName>
</protein>
<dbReference type="Proteomes" id="UP001208567">
    <property type="component" value="Unassembled WGS sequence"/>
</dbReference>
<dbReference type="Pfam" id="PF14070">
    <property type="entry name" value="YjfB_motility"/>
    <property type="match status" value="1"/>
</dbReference>
<name>A0ABQ5N614_9CLOT</name>